<sequence length="225" mass="25848">MTTQENDTSECIGDDRATDDDVKRVIEDSPDEHSSVKAEHCEEATNERSMSPLHDNKENAIKSGDEDLTDNANEGRIAHEREEDCVDTIPPYDEVTLNALTLGCLSHFLPDVQKAKSILHELTENQRTLLLSITQENKRCQDCDSMTELTVIMAKCKQYHSKLINIKKDMLMLIEKSIKLKKRSIRLQQQKQKDALQREHQREKELERERQLIAKPAKKHASAIM</sequence>
<keyword evidence="3" id="KW-1185">Reference proteome</keyword>
<evidence type="ECO:0000256" key="1">
    <source>
        <dbReference type="SAM" id="MobiDB-lite"/>
    </source>
</evidence>
<feature type="compositionally biased region" description="Basic and acidic residues" evidence="1">
    <location>
        <begin position="13"/>
        <end position="46"/>
    </location>
</feature>
<feature type="region of interest" description="Disordered" evidence="1">
    <location>
        <begin position="1"/>
        <end position="71"/>
    </location>
</feature>
<dbReference type="PANTHER" id="PTHR31328:SF2">
    <property type="entry name" value="BIOGENESIS OF LYSOSOME-RELATED ORGANELLES COMPLEX 1 SUBUNIT 6"/>
    <property type="match status" value="1"/>
</dbReference>
<feature type="compositionally biased region" description="Basic residues" evidence="1">
    <location>
        <begin position="216"/>
        <end position="225"/>
    </location>
</feature>
<feature type="region of interest" description="Disordered" evidence="1">
    <location>
        <begin position="189"/>
        <end position="225"/>
    </location>
</feature>
<dbReference type="AlphaFoldDB" id="A0A8S4N366"/>
<dbReference type="OrthoDB" id="19659at2759"/>
<accession>A0A8S4N366</accession>
<dbReference type="GO" id="GO:0031083">
    <property type="term" value="C:BLOC-1 complex"/>
    <property type="evidence" value="ECO:0007669"/>
    <property type="project" value="TreeGrafter"/>
</dbReference>
<comment type="caution">
    <text evidence="2">The sequence shown here is derived from an EMBL/GenBank/DDBJ whole genome shotgun (WGS) entry which is preliminary data.</text>
</comment>
<feature type="compositionally biased region" description="Basic and acidic residues" evidence="1">
    <location>
        <begin position="54"/>
        <end position="65"/>
    </location>
</feature>
<reference evidence="2" key="1">
    <citation type="submission" date="2022-03" db="EMBL/GenBank/DDBJ databases">
        <authorList>
            <person name="Martin C."/>
        </authorList>
    </citation>
    <scope>NUCLEOTIDE SEQUENCE</scope>
</reference>
<protein>
    <recommendedName>
        <fullName evidence="4">BLOC-1 subunit 6</fullName>
    </recommendedName>
</protein>
<dbReference type="Pfam" id="PF14712">
    <property type="entry name" value="Snapin_Pallidin"/>
    <property type="match status" value="1"/>
</dbReference>
<dbReference type="EMBL" id="CAIIXF020000001">
    <property type="protein sequence ID" value="CAH1775182.1"/>
    <property type="molecule type" value="Genomic_DNA"/>
</dbReference>
<feature type="compositionally biased region" description="Basic and acidic residues" evidence="1">
    <location>
        <begin position="191"/>
        <end position="212"/>
    </location>
</feature>
<organism evidence="2 3">
    <name type="scientific">Owenia fusiformis</name>
    <name type="common">Polychaete worm</name>
    <dbReference type="NCBI Taxonomy" id="6347"/>
    <lineage>
        <taxon>Eukaryota</taxon>
        <taxon>Metazoa</taxon>
        <taxon>Spiralia</taxon>
        <taxon>Lophotrochozoa</taxon>
        <taxon>Annelida</taxon>
        <taxon>Polychaeta</taxon>
        <taxon>Sedentaria</taxon>
        <taxon>Canalipalpata</taxon>
        <taxon>Sabellida</taxon>
        <taxon>Oweniida</taxon>
        <taxon>Oweniidae</taxon>
        <taxon>Owenia</taxon>
    </lineage>
</organism>
<proteinExistence type="predicted"/>
<dbReference type="GO" id="GO:0030133">
    <property type="term" value="C:transport vesicle"/>
    <property type="evidence" value="ECO:0007669"/>
    <property type="project" value="TreeGrafter"/>
</dbReference>
<evidence type="ECO:0000313" key="2">
    <source>
        <dbReference type="EMBL" id="CAH1775182.1"/>
    </source>
</evidence>
<gene>
    <name evidence="2" type="ORF">OFUS_LOCUS2518</name>
</gene>
<dbReference type="PANTHER" id="PTHR31328">
    <property type="entry name" value="BIOGENESIS OF LYSOSOME-RELATED ORGANELLES COMPLEX 1 SUBUNIT 6"/>
    <property type="match status" value="1"/>
</dbReference>
<name>A0A8S4N366_OWEFU</name>
<evidence type="ECO:0000313" key="3">
    <source>
        <dbReference type="Proteomes" id="UP000749559"/>
    </source>
</evidence>
<dbReference type="InterPro" id="IPR028119">
    <property type="entry name" value="Snapin/Pallidin/Snn1"/>
</dbReference>
<evidence type="ECO:0008006" key="4">
    <source>
        <dbReference type="Google" id="ProtNLM"/>
    </source>
</evidence>
<dbReference type="Proteomes" id="UP000749559">
    <property type="component" value="Unassembled WGS sequence"/>
</dbReference>